<keyword evidence="2" id="KW-0489">Methyltransferase</keyword>
<reference evidence="2 3" key="1">
    <citation type="submission" date="2019-06" db="EMBL/GenBank/DDBJ databases">
        <title>Sequencing the genomes of 1000 actinobacteria strains.</title>
        <authorList>
            <person name="Klenk H.-P."/>
        </authorList>
    </citation>
    <scope>NUCLEOTIDE SEQUENCE [LARGE SCALE GENOMIC DNA]</scope>
    <source>
        <strain evidence="2 3">DSM 45301</strain>
    </source>
</reference>
<dbReference type="RefSeq" id="WP_142057625.1">
    <property type="nucleotide sequence ID" value="NZ_VFPA01000003.1"/>
</dbReference>
<name>A0A543DJE1_9PSEU</name>
<keyword evidence="2" id="KW-0808">Transferase</keyword>
<dbReference type="PANTHER" id="PTHR18895:SF74">
    <property type="entry name" value="MTRF1L RELEASE FACTOR GLUTAMINE METHYLTRANSFERASE"/>
    <property type="match status" value="1"/>
</dbReference>
<dbReference type="OrthoDB" id="267914at2"/>
<dbReference type="Gene3D" id="3.40.50.150">
    <property type="entry name" value="Vaccinia Virus protein VP39"/>
    <property type="match status" value="1"/>
</dbReference>
<accession>A0A543DJE1</accession>
<dbReference type="CDD" id="cd02440">
    <property type="entry name" value="AdoMet_MTases"/>
    <property type="match status" value="1"/>
</dbReference>
<evidence type="ECO:0000313" key="3">
    <source>
        <dbReference type="Proteomes" id="UP000315677"/>
    </source>
</evidence>
<feature type="domain" description="Methyltransferase small" evidence="1">
    <location>
        <begin position="169"/>
        <end position="312"/>
    </location>
</feature>
<evidence type="ECO:0000313" key="2">
    <source>
        <dbReference type="EMBL" id="TQM09439.1"/>
    </source>
</evidence>
<protein>
    <submittedName>
        <fullName evidence="2">Methylase of polypeptide subunit release factors</fullName>
    </submittedName>
</protein>
<dbReference type="GO" id="GO:0036009">
    <property type="term" value="F:protein-glutamine N-methyltransferase activity"/>
    <property type="evidence" value="ECO:0007669"/>
    <property type="project" value="TreeGrafter"/>
</dbReference>
<dbReference type="InterPro" id="IPR029063">
    <property type="entry name" value="SAM-dependent_MTases_sf"/>
</dbReference>
<proteinExistence type="predicted"/>
<dbReference type="InterPro" id="IPR007848">
    <property type="entry name" value="Small_mtfrase_dom"/>
</dbReference>
<dbReference type="InterPro" id="IPR050320">
    <property type="entry name" value="N5-glutamine_MTase"/>
</dbReference>
<dbReference type="SUPFAM" id="SSF53335">
    <property type="entry name" value="S-adenosyl-L-methionine-dependent methyltransferases"/>
    <property type="match status" value="1"/>
</dbReference>
<dbReference type="EMBL" id="VFPA01000003">
    <property type="protein sequence ID" value="TQM09439.1"/>
    <property type="molecule type" value="Genomic_DNA"/>
</dbReference>
<dbReference type="PANTHER" id="PTHR18895">
    <property type="entry name" value="HEMK METHYLTRANSFERASE"/>
    <property type="match status" value="1"/>
</dbReference>
<sequence length="372" mass="40882">MPPHPPATVTWWENDQQRRLPWRDPGERRAVQVVVADDLTADAALRIATRGTGLLWRGDFRGARQLRDALRRRLARRGIRDDGDPRATYLRVRQAAAHRARVLGMVLIELDADDRVPLPHAPDVRRACREAFGPPVARSLIPLQAMLGAMGARQWRERGVAVPALGERIHPHHGVFAPTRSDYVDLVARAPLPDAGLAFDIGTGTGVLAAVLARRGVARVVATDVQPAAVVCARENLARLGLDDRVEVRRHDLFPRGRAGLVVVNPPWLPGTPHSPLEAGVFDPGGRLLARIVRQLPDHLTPGGEAWLVLSDLAELLGLRTRDALLAQFGRAGLVVRGRLDARPSPTPRPDDPLRHLRAQETVSLWRLGLAR</sequence>
<dbReference type="AlphaFoldDB" id="A0A543DJE1"/>
<comment type="caution">
    <text evidence="2">The sequence shown here is derived from an EMBL/GenBank/DDBJ whole genome shotgun (WGS) entry which is preliminary data.</text>
</comment>
<organism evidence="2 3">
    <name type="scientific">Pseudonocardia kunmingensis</name>
    <dbReference type="NCBI Taxonomy" id="630975"/>
    <lineage>
        <taxon>Bacteria</taxon>
        <taxon>Bacillati</taxon>
        <taxon>Actinomycetota</taxon>
        <taxon>Actinomycetes</taxon>
        <taxon>Pseudonocardiales</taxon>
        <taxon>Pseudonocardiaceae</taxon>
        <taxon>Pseudonocardia</taxon>
    </lineage>
</organism>
<gene>
    <name evidence="2" type="ORF">FB558_5198</name>
</gene>
<dbReference type="Pfam" id="PF05175">
    <property type="entry name" value="MTS"/>
    <property type="match status" value="1"/>
</dbReference>
<dbReference type="GO" id="GO:0032259">
    <property type="term" value="P:methylation"/>
    <property type="evidence" value="ECO:0007669"/>
    <property type="project" value="UniProtKB-KW"/>
</dbReference>
<evidence type="ECO:0000259" key="1">
    <source>
        <dbReference type="Pfam" id="PF05175"/>
    </source>
</evidence>
<dbReference type="Proteomes" id="UP000315677">
    <property type="component" value="Unassembled WGS sequence"/>
</dbReference>
<keyword evidence="3" id="KW-1185">Reference proteome</keyword>